<evidence type="ECO:0000313" key="2">
    <source>
        <dbReference type="EMBL" id="SIQ76501.1"/>
    </source>
</evidence>
<dbReference type="EMBL" id="FTMN01000008">
    <property type="protein sequence ID" value="SIQ76501.1"/>
    <property type="molecule type" value="Genomic_DNA"/>
</dbReference>
<proteinExistence type="predicted"/>
<keyword evidence="1" id="KW-0732">Signal</keyword>
<sequence length="178" mass="18996">MKTLIGKWLVMAGLAAVTVSAQAEDHGALIELARSAAPSMVSADATVMYRGEVLAEGSNGWVCLPETMPDDGSPMCNDAVWMEMMQAVGTKAPYEASQMGFSYMLQGDGEKGGVSNSDPYHADHMNADDFIREGPHLMLIVPGDLADSITDNPDAGGPYVMWKGTPYAHIMVPIGERD</sequence>
<feature type="signal peptide" evidence="1">
    <location>
        <begin position="1"/>
        <end position="23"/>
    </location>
</feature>
<dbReference type="AlphaFoldDB" id="A0A1N6VF76"/>
<protein>
    <submittedName>
        <fullName evidence="2">Uncharacterized protein</fullName>
    </submittedName>
</protein>
<dbReference type="eggNOG" id="ENOG502ZC6I">
    <property type="taxonomic scope" value="Bacteria"/>
</dbReference>
<organism evidence="2 3">
    <name type="scientific">Marinobacterium stanieri</name>
    <dbReference type="NCBI Taxonomy" id="49186"/>
    <lineage>
        <taxon>Bacteria</taxon>
        <taxon>Pseudomonadati</taxon>
        <taxon>Pseudomonadota</taxon>
        <taxon>Gammaproteobacteria</taxon>
        <taxon>Oceanospirillales</taxon>
        <taxon>Oceanospirillaceae</taxon>
        <taxon>Marinobacterium</taxon>
    </lineage>
</organism>
<dbReference type="Proteomes" id="UP000186895">
    <property type="component" value="Unassembled WGS sequence"/>
</dbReference>
<evidence type="ECO:0000256" key="1">
    <source>
        <dbReference type="SAM" id="SignalP"/>
    </source>
</evidence>
<keyword evidence="3" id="KW-1185">Reference proteome</keyword>
<accession>A0A1N6VF76</accession>
<gene>
    <name evidence="2" type="ORF">SAMN05421647_108218</name>
</gene>
<feature type="chain" id="PRO_5012501055" evidence="1">
    <location>
        <begin position="24"/>
        <end position="178"/>
    </location>
</feature>
<evidence type="ECO:0000313" key="3">
    <source>
        <dbReference type="Proteomes" id="UP000186895"/>
    </source>
</evidence>
<dbReference type="RefSeq" id="WP_076464637.1">
    <property type="nucleotide sequence ID" value="NZ_FTMN01000008.1"/>
</dbReference>
<reference evidence="2 3" key="1">
    <citation type="submission" date="2017-01" db="EMBL/GenBank/DDBJ databases">
        <authorList>
            <person name="Mah S.A."/>
            <person name="Swanson W.J."/>
            <person name="Moy G.W."/>
            <person name="Vacquier V.D."/>
        </authorList>
    </citation>
    <scope>NUCLEOTIDE SEQUENCE [LARGE SCALE GENOMIC DNA]</scope>
    <source>
        <strain evidence="2 3">DSM 7027</strain>
    </source>
</reference>
<name>A0A1N6VF76_9GAMM</name>